<dbReference type="Proteomes" id="UP000579281">
    <property type="component" value="Unassembled WGS sequence"/>
</dbReference>
<name>A0A841KN95_9FIRM</name>
<reference evidence="1 2" key="1">
    <citation type="submission" date="2020-08" db="EMBL/GenBank/DDBJ databases">
        <title>Genomic Encyclopedia of Type Strains, Phase IV (KMG-IV): sequencing the most valuable type-strain genomes for metagenomic binning, comparative biology and taxonomic classification.</title>
        <authorList>
            <person name="Goeker M."/>
        </authorList>
    </citation>
    <scope>NUCLEOTIDE SEQUENCE [LARGE SCALE GENOMIC DNA]</scope>
    <source>
        <strain evidence="1 2">DSM 103526</strain>
    </source>
</reference>
<evidence type="ECO:0000313" key="2">
    <source>
        <dbReference type="Proteomes" id="UP000579281"/>
    </source>
</evidence>
<sequence>MIKDLIKWNVLYGSGDYKDPLEICDDKEIECFYIEFESMTQKDKIDSTRGGFLTLTEAIAETEQVTNQKINWIRQI</sequence>
<dbReference type="EMBL" id="JACHEN010000003">
    <property type="protein sequence ID" value="MBB6214751.1"/>
    <property type="molecule type" value="Genomic_DNA"/>
</dbReference>
<accession>A0A841KN95</accession>
<dbReference type="AlphaFoldDB" id="A0A841KN95"/>
<keyword evidence="2" id="KW-1185">Reference proteome</keyword>
<dbReference type="RefSeq" id="WP_184308413.1">
    <property type="nucleotide sequence ID" value="NZ_JACHEN010000003.1"/>
</dbReference>
<proteinExistence type="predicted"/>
<protein>
    <submittedName>
        <fullName evidence="1">Uncharacterized protein</fullName>
    </submittedName>
</protein>
<organism evidence="1 2">
    <name type="scientific">Anaerosolibacter carboniphilus</name>
    <dbReference type="NCBI Taxonomy" id="1417629"/>
    <lineage>
        <taxon>Bacteria</taxon>
        <taxon>Bacillati</taxon>
        <taxon>Bacillota</taxon>
        <taxon>Clostridia</taxon>
        <taxon>Peptostreptococcales</taxon>
        <taxon>Thermotaleaceae</taxon>
        <taxon>Anaerosolibacter</taxon>
    </lineage>
</organism>
<comment type="caution">
    <text evidence="1">The sequence shown here is derived from an EMBL/GenBank/DDBJ whole genome shotgun (WGS) entry which is preliminary data.</text>
</comment>
<evidence type="ECO:0000313" key="1">
    <source>
        <dbReference type="EMBL" id="MBB6214751.1"/>
    </source>
</evidence>
<gene>
    <name evidence="1" type="ORF">HNQ80_000834</name>
</gene>